<dbReference type="Proteomes" id="UP000004088">
    <property type="component" value="Unassembled WGS sequence"/>
</dbReference>
<protein>
    <recommendedName>
        <fullName evidence="4">DUF3108 domain-containing protein</fullName>
    </recommendedName>
</protein>
<keyword evidence="3" id="KW-1185">Reference proteome</keyword>
<dbReference type="STRING" id="888741.HMPREF9098_2223"/>
<dbReference type="HOGENOM" id="CLU_110745_0_0_4"/>
<proteinExistence type="predicted"/>
<sequence>MYITHQPPRHWRKSVRKTTSFYVKPLLAVMLAAGALSVQAAPIPDQATLQFRGSYGIPATMTFKRSGSQYTVSASINVPFYKIRFESGGTISGNQLNPSYYRDVRNGKVYASAQFAGSKATYGKAGETKTENVRGRVMDLFTLAWQLVFTDGQLPPNLMITNGKRLYPVRGISPAGTSQITFNGRKIDVNQFNVRRGDDTAQYGFAPALNGVPAIIRYNDGDKNYALTLKSVSINGQTVQP</sequence>
<dbReference type="RefSeq" id="WP_003784392.1">
    <property type="nucleotide sequence ID" value="NZ_GL870929.1"/>
</dbReference>
<reference evidence="2 3" key="1">
    <citation type="submission" date="2011-01" db="EMBL/GenBank/DDBJ databases">
        <authorList>
            <person name="Muzny D."/>
            <person name="Qin X."/>
            <person name="Deng J."/>
            <person name="Jiang H."/>
            <person name="Liu Y."/>
            <person name="Qu J."/>
            <person name="Song X.-Z."/>
            <person name="Zhang L."/>
            <person name="Thornton R."/>
            <person name="Coyle M."/>
            <person name="Francisco L."/>
            <person name="Jackson L."/>
            <person name="Javaid M."/>
            <person name="Korchina V."/>
            <person name="Kovar C."/>
            <person name="Mata R."/>
            <person name="Mathew T."/>
            <person name="Ngo R."/>
            <person name="Nguyen L."/>
            <person name="Nguyen N."/>
            <person name="Okwuonu G."/>
            <person name="Ongeri F."/>
            <person name="Pham C."/>
            <person name="Simmons D."/>
            <person name="Wilczek-Boney K."/>
            <person name="Hale W."/>
            <person name="Jakkamsetti A."/>
            <person name="Pham P."/>
            <person name="Ruth R."/>
            <person name="San Lucas F."/>
            <person name="Warren J."/>
            <person name="Zhang J."/>
            <person name="Zhao Z."/>
            <person name="Zhou C."/>
            <person name="Zhu D."/>
            <person name="Lee S."/>
            <person name="Bess C."/>
            <person name="Blankenburg K."/>
            <person name="Forbes L."/>
            <person name="Fu Q."/>
            <person name="Gubbala S."/>
            <person name="Hirani K."/>
            <person name="Jayaseelan J.C."/>
            <person name="Lara F."/>
            <person name="Munidasa M."/>
            <person name="Palculict T."/>
            <person name="Patil S."/>
            <person name="Pu L.-L."/>
            <person name="Saada N."/>
            <person name="Tang L."/>
            <person name="Weissenberger G."/>
            <person name="Zhu Y."/>
            <person name="Hemphill L."/>
            <person name="Shang Y."/>
            <person name="Youmans B."/>
            <person name="Ayvaz T."/>
            <person name="Ross M."/>
            <person name="Santibanez J."/>
            <person name="Aqrawi P."/>
            <person name="Gross S."/>
            <person name="Joshi V."/>
            <person name="Fowler G."/>
            <person name="Nazareth L."/>
            <person name="Reid J."/>
            <person name="Worley K."/>
            <person name="Petrosino J."/>
            <person name="Highlander S."/>
            <person name="Gibbs R."/>
        </authorList>
    </citation>
    <scope>NUCLEOTIDE SEQUENCE [LARGE SCALE GENOMIC DNA]</scope>
    <source>
        <strain evidence="2 3">ATCC 33394</strain>
    </source>
</reference>
<evidence type="ECO:0000313" key="2">
    <source>
        <dbReference type="EMBL" id="EGC16388.1"/>
    </source>
</evidence>
<organism evidence="2 3">
    <name type="scientific">Kingella denitrificans ATCC 33394</name>
    <dbReference type="NCBI Taxonomy" id="888741"/>
    <lineage>
        <taxon>Bacteria</taxon>
        <taxon>Pseudomonadati</taxon>
        <taxon>Pseudomonadota</taxon>
        <taxon>Betaproteobacteria</taxon>
        <taxon>Neisseriales</taxon>
        <taxon>Neisseriaceae</taxon>
        <taxon>Kingella</taxon>
    </lineage>
</organism>
<evidence type="ECO:0000313" key="3">
    <source>
        <dbReference type="Proteomes" id="UP000004088"/>
    </source>
</evidence>
<gene>
    <name evidence="2" type="ORF">HMPREF9098_2223</name>
</gene>
<dbReference type="EMBL" id="AEWV01000042">
    <property type="protein sequence ID" value="EGC16388.1"/>
    <property type="molecule type" value="Genomic_DNA"/>
</dbReference>
<keyword evidence="1" id="KW-0732">Signal</keyword>
<dbReference type="AlphaFoldDB" id="F0F288"/>
<comment type="caution">
    <text evidence="2">The sequence shown here is derived from an EMBL/GenBank/DDBJ whole genome shotgun (WGS) entry which is preliminary data.</text>
</comment>
<name>F0F288_9NEIS</name>
<feature type="signal peptide" evidence="1">
    <location>
        <begin position="1"/>
        <end position="40"/>
    </location>
</feature>
<evidence type="ECO:0000256" key="1">
    <source>
        <dbReference type="SAM" id="SignalP"/>
    </source>
</evidence>
<evidence type="ECO:0008006" key="4">
    <source>
        <dbReference type="Google" id="ProtNLM"/>
    </source>
</evidence>
<accession>F0F288</accession>
<feature type="chain" id="PRO_5003247656" description="DUF3108 domain-containing protein" evidence="1">
    <location>
        <begin position="41"/>
        <end position="241"/>
    </location>
</feature>